<evidence type="ECO:0000313" key="3">
    <source>
        <dbReference type="EMBL" id="TQK75400.1"/>
    </source>
</evidence>
<dbReference type="Gene3D" id="3.30.497.10">
    <property type="entry name" value="Antithrombin, subunit I, domain 2"/>
    <property type="match status" value="1"/>
</dbReference>
<evidence type="ECO:0000256" key="1">
    <source>
        <dbReference type="RuleBase" id="RU000411"/>
    </source>
</evidence>
<dbReference type="InterPro" id="IPR036186">
    <property type="entry name" value="Serpin_sf"/>
</dbReference>
<sequence length="448" mass="46120">MSPRDEAPDAPYKPSPSWRVIAATAAALSVLAMTACGARPYDPARGGTLAAKDVTMRTVAIADASSLPKVVAAARTLGLATLGSDTDPTAVSSPSSFAVALAMLAEGAKGKTLSDLDSALGASGEDRRDAFAAILSAMRKYDGDPALAGKDSLPDSALIHQADRVVIDTGFAVNDSYLNALADGFGANMQQAELSDASGKKILDSWVKKNTGGLIKQSAIEANDSLRVVLQSAIVFAAKWAVPFLERDTTDRTFTLLDGSKVTVPMMGWNDESAAYADLTGGWVALRLPYSEGAYADLLLPPKGTDPATATADLLAQAADKLAAATPGPTKVALPILDFTGTVDLSSPQTLQALGLGSALCDAPDADLSGIAGSPGDLCVQQVAQQVALHVSEDGTKAAAVTELGMDAAGAAVDPVRTIEFDRPYLLTINQADTGWPLFYAAVRNPAV</sequence>
<dbReference type="RefSeq" id="WP_211344923.1">
    <property type="nucleotide sequence ID" value="NZ_BAAATB010000006.1"/>
</dbReference>
<dbReference type="InterPro" id="IPR023796">
    <property type="entry name" value="Serpin_dom"/>
</dbReference>
<gene>
    <name evidence="3" type="ORF">FB389_0026</name>
</gene>
<dbReference type="InterPro" id="IPR042178">
    <property type="entry name" value="Serpin_sf_1"/>
</dbReference>
<feature type="domain" description="Serpin" evidence="2">
    <location>
        <begin position="74"/>
        <end position="446"/>
    </location>
</feature>
<dbReference type="InterPro" id="IPR000215">
    <property type="entry name" value="Serpin_fam"/>
</dbReference>
<dbReference type="Gene3D" id="2.30.39.10">
    <property type="entry name" value="Alpha-1-antitrypsin, domain 1"/>
    <property type="match status" value="1"/>
</dbReference>
<dbReference type="Proteomes" id="UP000316181">
    <property type="component" value="Unassembled WGS sequence"/>
</dbReference>
<keyword evidence="4" id="KW-1185">Reference proteome</keyword>
<reference evidence="3 4" key="1">
    <citation type="submission" date="2019-06" db="EMBL/GenBank/DDBJ databases">
        <title>Sequencing the genomes of 1000 actinobacteria strains.</title>
        <authorList>
            <person name="Klenk H.-P."/>
        </authorList>
    </citation>
    <scope>NUCLEOTIDE SEQUENCE [LARGE SCALE GENOMIC DNA]</scope>
    <source>
        <strain evidence="3 4">DSM 10596</strain>
    </source>
</reference>
<protein>
    <submittedName>
        <fullName evidence="3">Serpin B</fullName>
    </submittedName>
</protein>
<comment type="caution">
    <text evidence="3">The sequence shown here is derived from an EMBL/GenBank/DDBJ whole genome shotgun (WGS) entry which is preliminary data.</text>
</comment>
<dbReference type="EMBL" id="VFNV01000001">
    <property type="protein sequence ID" value="TQK75400.1"/>
    <property type="molecule type" value="Genomic_DNA"/>
</dbReference>
<dbReference type="SMART" id="SM00093">
    <property type="entry name" value="SERPIN"/>
    <property type="match status" value="1"/>
</dbReference>
<dbReference type="InterPro" id="IPR042185">
    <property type="entry name" value="Serpin_sf_2"/>
</dbReference>
<evidence type="ECO:0000313" key="4">
    <source>
        <dbReference type="Proteomes" id="UP000316181"/>
    </source>
</evidence>
<comment type="similarity">
    <text evidence="1">Belongs to the serpin family.</text>
</comment>
<dbReference type="AlphaFoldDB" id="A0A542SL87"/>
<dbReference type="GO" id="GO:0005615">
    <property type="term" value="C:extracellular space"/>
    <property type="evidence" value="ECO:0007669"/>
    <property type="project" value="InterPro"/>
</dbReference>
<dbReference type="PANTHER" id="PTHR11461">
    <property type="entry name" value="SERINE PROTEASE INHIBITOR, SERPIN"/>
    <property type="match status" value="1"/>
</dbReference>
<accession>A0A542SL87</accession>
<evidence type="ECO:0000259" key="2">
    <source>
        <dbReference type="SMART" id="SM00093"/>
    </source>
</evidence>
<dbReference type="SUPFAM" id="SSF56574">
    <property type="entry name" value="Serpins"/>
    <property type="match status" value="1"/>
</dbReference>
<dbReference type="Pfam" id="PF00079">
    <property type="entry name" value="Serpin"/>
    <property type="match status" value="1"/>
</dbReference>
<dbReference type="GO" id="GO:0004867">
    <property type="term" value="F:serine-type endopeptidase inhibitor activity"/>
    <property type="evidence" value="ECO:0007669"/>
    <property type="project" value="InterPro"/>
</dbReference>
<proteinExistence type="inferred from homology"/>
<organism evidence="3 4">
    <name type="scientific">Rarobacter incanus</name>
    <dbReference type="NCBI Taxonomy" id="153494"/>
    <lineage>
        <taxon>Bacteria</taxon>
        <taxon>Bacillati</taxon>
        <taxon>Actinomycetota</taxon>
        <taxon>Actinomycetes</taxon>
        <taxon>Micrococcales</taxon>
        <taxon>Rarobacteraceae</taxon>
        <taxon>Rarobacter</taxon>
    </lineage>
</organism>
<name>A0A542SL87_9MICO</name>
<dbReference type="PANTHER" id="PTHR11461:SF211">
    <property type="entry name" value="GH10112P-RELATED"/>
    <property type="match status" value="1"/>
</dbReference>